<evidence type="ECO:0000256" key="1">
    <source>
        <dbReference type="ARBA" id="ARBA00007151"/>
    </source>
</evidence>
<dbReference type="GO" id="GO:1990904">
    <property type="term" value="C:ribonucleoprotein complex"/>
    <property type="evidence" value="ECO:0007669"/>
    <property type="project" value="UniProtKB-KW"/>
</dbReference>
<organism evidence="4">
    <name type="scientific">Hepatozoon canis</name>
    <dbReference type="NCBI Taxonomy" id="110120"/>
    <lineage>
        <taxon>Eukaryota</taxon>
        <taxon>Sar</taxon>
        <taxon>Alveolata</taxon>
        <taxon>Apicomplexa</taxon>
        <taxon>Adeleorina</taxon>
        <taxon>Hepatozoidae</taxon>
        <taxon>Hepatozoon</taxon>
    </lineage>
</organism>
<sequence>MTNTNKIIHLIINYLNIKNNKYITFRVVEKILLKIKKFFYNKSPIFIIEKAIFNVLIPIKYNKTILNIYKYDRTIRGIPLKKCLSKAIISIINISKSDRNKPIVDKLFSVFIKIYKKEHLLVNNKYYYLNTLLKNK</sequence>
<evidence type="ECO:0000313" key="4">
    <source>
        <dbReference type="EMBL" id="AZL34669.1"/>
    </source>
</evidence>
<dbReference type="Gene3D" id="1.10.455.10">
    <property type="entry name" value="Ribosomal protein S7 domain"/>
    <property type="match status" value="1"/>
</dbReference>
<evidence type="ECO:0000256" key="3">
    <source>
        <dbReference type="ARBA" id="ARBA00023274"/>
    </source>
</evidence>
<proteinExistence type="inferred from homology"/>
<comment type="similarity">
    <text evidence="1">Belongs to the universal ribosomal protein uS7 family.</text>
</comment>
<dbReference type="GO" id="GO:0005840">
    <property type="term" value="C:ribosome"/>
    <property type="evidence" value="ECO:0007669"/>
    <property type="project" value="UniProtKB-KW"/>
</dbReference>
<protein>
    <submittedName>
        <fullName evidence="4">Ribosomal protein S7</fullName>
    </submittedName>
</protein>
<name>A0A3S8TEK6_9APIC</name>
<accession>A0A3S8TEK6</accession>
<evidence type="ECO:0000256" key="2">
    <source>
        <dbReference type="ARBA" id="ARBA00022980"/>
    </source>
</evidence>
<dbReference type="EMBL" id="MH557086">
    <property type="protein sequence ID" value="AZL34669.1"/>
    <property type="molecule type" value="Genomic_DNA"/>
</dbReference>
<dbReference type="InterPro" id="IPR036823">
    <property type="entry name" value="Ribosomal_uS7_dom_sf"/>
</dbReference>
<dbReference type="SUPFAM" id="SSF47973">
    <property type="entry name" value="Ribosomal protein S7"/>
    <property type="match status" value="1"/>
</dbReference>
<dbReference type="AlphaFoldDB" id="A0A3S8TEK6"/>
<reference evidence="4" key="1">
    <citation type="journal article" date="2018" name="Int. J. Parasitol.">
        <title>Next generation sequencing from Hepatozoon canis (Apicomplexa: Coccidia: Adeleorina): Complete apicoplast genome and multiple mitochondrion-associated sequences.</title>
        <authorList>
            <person name="Leveille A.N."/>
            <person name="Baneth G."/>
            <person name="Barta J.R."/>
        </authorList>
    </citation>
    <scope>NUCLEOTIDE SEQUENCE</scope>
</reference>
<keyword evidence="2 4" id="KW-0689">Ribosomal protein</keyword>
<keyword evidence="3" id="KW-0687">Ribonucleoprotein</keyword>